<keyword evidence="2" id="KW-1185">Reference proteome</keyword>
<dbReference type="PANTHER" id="PTHR23022">
    <property type="entry name" value="TRANSPOSABLE ELEMENT-RELATED"/>
    <property type="match status" value="1"/>
</dbReference>
<dbReference type="InterPro" id="IPR052338">
    <property type="entry name" value="Transposase_5"/>
</dbReference>
<evidence type="ECO:0000313" key="2">
    <source>
        <dbReference type="Proteomes" id="UP000265140"/>
    </source>
</evidence>
<dbReference type="Ensembl" id="ENSELUT00000108354.1">
    <property type="protein sequence ID" value="ENSELUP00000084186.1"/>
    <property type="gene ID" value="ENSELUG00000039210.1"/>
</dbReference>
<evidence type="ECO:0000313" key="1">
    <source>
        <dbReference type="Ensembl" id="ENSELUP00000084186.1"/>
    </source>
</evidence>
<reference evidence="1 2" key="1">
    <citation type="submission" date="2020-02" db="EMBL/GenBank/DDBJ databases">
        <title>Esox lucius (northern pike) genome, fEsoLuc1, primary haplotype.</title>
        <authorList>
            <person name="Myers G."/>
            <person name="Karagic N."/>
            <person name="Meyer A."/>
            <person name="Pippel M."/>
            <person name="Reichard M."/>
            <person name="Winkler S."/>
            <person name="Tracey A."/>
            <person name="Sims Y."/>
            <person name="Howe K."/>
            <person name="Rhie A."/>
            <person name="Formenti G."/>
            <person name="Durbin R."/>
            <person name="Fedrigo O."/>
            <person name="Jarvis E.D."/>
        </authorList>
    </citation>
    <scope>NUCLEOTIDE SEQUENCE [LARGE SCALE GENOMIC DNA]</scope>
</reference>
<dbReference type="InterPro" id="IPR036397">
    <property type="entry name" value="RNaseH_sf"/>
</dbReference>
<dbReference type="GO" id="GO:0003676">
    <property type="term" value="F:nucleic acid binding"/>
    <property type="evidence" value="ECO:0007669"/>
    <property type="project" value="InterPro"/>
</dbReference>
<name>A0AAY5K5Y3_ESOLU</name>
<protein>
    <recommendedName>
        <fullName evidence="3">Tc1-like transposase DDE domain-containing protein</fullName>
    </recommendedName>
</protein>
<accession>A0AAY5K5Y3</accession>
<proteinExistence type="predicted"/>
<evidence type="ECO:0008006" key="3">
    <source>
        <dbReference type="Google" id="ProtNLM"/>
    </source>
</evidence>
<dbReference type="Proteomes" id="UP000265140">
    <property type="component" value="Chromosome 10"/>
</dbReference>
<reference evidence="1" key="2">
    <citation type="submission" date="2025-08" db="UniProtKB">
        <authorList>
            <consortium name="Ensembl"/>
        </authorList>
    </citation>
    <scope>IDENTIFICATION</scope>
</reference>
<dbReference type="Gene3D" id="3.30.420.10">
    <property type="entry name" value="Ribonuclease H-like superfamily/Ribonuclease H"/>
    <property type="match status" value="1"/>
</dbReference>
<reference evidence="1" key="3">
    <citation type="submission" date="2025-09" db="UniProtKB">
        <authorList>
            <consortium name="Ensembl"/>
        </authorList>
    </citation>
    <scope>IDENTIFICATION</scope>
</reference>
<dbReference type="GeneTree" id="ENSGT01140000282497"/>
<dbReference type="PANTHER" id="PTHR23022:SF135">
    <property type="entry name" value="SI:DKEY-77F5.3"/>
    <property type="match status" value="1"/>
</dbReference>
<organism evidence="1 2">
    <name type="scientific">Esox lucius</name>
    <name type="common">Northern pike</name>
    <dbReference type="NCBI Taxonomy" id="8010"/>
    <lineage>
        <taxon>Eukaryota</taxon>
        <taxon>Metazoa</taxon>
        <taxon>Chordata</taxon>
        <taxon>Craniata</taxon>
        <taxon>Vertebrata</taxon>
        <taxon>Euteleostomi</taxon>
        <taxon>Actinopterygii</taxon>
        <taxon>Neopterygii</taxon>
        <taxon>Teleostei</taxon>
        <taxon>Protacanthopterygii</taxon>
        <taxon>Esociformes</taxon>
        <taxon>Esocidae</taxon>
        <taxon>Esox</taxon>
    </lineage>
</organism>
<dbReference type="AlphaFoldDB" id="A0AAY5K5Y3"/>
<sequence>MDGLWGRVARQKPFLQKKNIQAWLKFAKTNIKSPKSTWENVLWFDETKVEHFGHKSKRYVWRKNNTAHHPKNTIPTVKHGGGSIMLWGCLSLAGTGALVRVEAIMNGSKYQANLAQNLQASV</sequence>